<dbReference type="InterPro" id="IPR039498">
    <property type="entry name" value="NTP_transf_5"/>
</dbReference>
<evidence type="ECO:0000313" key="3">
    <source>
        <dbReference type="Proteomes" id="UP000285317"/>
    </source>
</evidence>
<dbReference type="Proteomes" id="UP000285317">
    <property type="component" value="Chromosome"/>
</dbReference>
<feature type="region of interest" description="Disordered" evidence="1">
    <location>
        <begin position="338"/>
        <end position="361"/>
    </location>
</feature>
<gene>
    <name evidence="2" type="ORF">C1I64_03280</name>
</gene>
<dbReference type="Pfam" id="PF14907">
    <property type="entry name" value="NTP_transf_5"/>
    <property type="match status" value="1"/>
</dbReference>
<feature type="compositionally biased region" description="Low complexity" evidence="1">
    <location>
        <begin position="340"/>
        <end position="361"/>
    </location>
</feature>
<protein>
    <recommendedName>
        <fullName evidence="4">Nucleotidyltransferase family protein</fullName>
    </recommendedName>
</protein>
<evidence type="ECO:0000256" key="1">
    <source>
        <dbReference type="SAM" id="MobiDB-lite"/>
    </source>
</evidence>
<sequence>MRRGGILRPTAPTVFCGADSRHRRRGAAVTMRPLADLPLAAAVGLVHALVDDLARGAGIRALFLKGPIADAHRIRRPHPSSDADVLVAPGDADRLLTLLGERGWSVRPGSAAHRAFVTHSITLLHPSWPCDIDVHTSWPGFFVDPQLAFEVLWRTRCEIVVAGVPVRAIGFDTSVVVSALHSLRSPYQQRSEEEFEELVAVVAAQGREESVVARAAELGCLEPIAPFLARIGRTVALPARPSRQYALWRLRTRRPSRTADWLLAIVQAPTLAERLVVLRRALHPTGRDLVIDHPLLPPTASARLAMRARRFVAAMRALLPAIQDLVAVRRASPLGADPIAAPRLAPGRTAPAGGAPAPVPVTERTAPAAKTVVDGARTSCRPSATGSHVAAMATPQGLYLLPLGAAAEAQPVVLKGSARLLWERFSAQDAHSRAGAAEVVHAADDLGDVLDDGRRAEIEQLLDELVELGLLAA</sequence>
<evidence type="ECO:0000313" key="2">
    <source>
        <dbReference type="EMBL" id="AZZ51160.1"/>
    </source>
</evidence>
<dbReference type="EMBL" id="CP028137">
    <property type="protein sequence ID" value="AZZ51160.1"/>
    <property type="molecule type" value="Genomic_DNA"/>
</dbReference>
<evidence type="ECO:0008006" key="4">
    <source>
        <dbReference type="Google" id="ProtNLM"/>
    </source>
</evidence>
<organism evidence="2 3">
    <name type="scientific">Rathayibacter festucae DSM 15932</name>
    <dbReference type="NCBI Taxonomy" id="1328866"/>
    <lineage>
        <taxon>Bacteria</taxon>
        <taxon>Bacillati</taxon>
        <taxon>Actinomycetota</taxon>
        <taxon>Actinomycetes</taxon>
        <taxon>Micrococcales</taxon>
        <taxon>Microbacteriaceae</taxon>
        <taxon>Rathayibacter</taxon>
    </lineage>
</organism>
<name>A0A3T0SXV3_9MICO</name>
<dbReference type="AlphaFoldDB" id="A0A3T0SXV3"/>
<dbReference type="KEGG" id="rfs:C1I64_03280"/>
<reference evidence="2 3" key="1">
    <citation type="submission" date="2018-03" db="EMBL/GenBank/DDBJ databases">
        <title>Bacteriophage NCPPB3778 and a type I-E CRISPR drive the evolution of the US Biological Select Agent, Rathayibacter toxicus.</title>
        <authorList>
            <person name="Davis E.W.II."/>
            <person name="Tabima J.F."/>
            <person name="Weisberg A.J."/>
            <person name="Dantas Lopes L."/>
            <person name="Wiseman M.S."/>
            <person name="Wiseman M.S."/>
            <person name="Pupko T."/>
            <person name="Belcher M.S."/>
            <person name="Sechler A.J."/>
            <person name="Tancos M.A."/>
            <person name="Schroeder B.K."/>
            <person name="Murray T.D."/>
            <person name="Luster D.G."/>
            <person name="Schneider W.L."/>
            <person name="Rogers E."/>
            <person name="Andreote F.D."/>
            <person name="Grunwald N.J."/>
            <person name="Putnam M.L."/>
            <person name="Chang J.H."/>
        </authorList>
    </citation>
    <scope>NUCLEOTIDE SEQUENCE [LARGE SCALE GENOMIC DNA]</scope>
    <source>
        <strain evidence="2 3">DSM 15932</strain>
    </source>
</reference>
<proteinExistence type="predicted"/>
<accession>A0A3T0SXV3</accession>